<keyword evidence="1" id="KW-0472">Membrane</keyword>
<gene>
    <name evidence="2" type="ORF">COS80_00750</name>
</gene>
<protein>
    <submittedName>
        <fullName evidence="2">Uncharacterized protein</fullName>
    </submittedName>
</protein>
<comment type="caution">
    <text evidence="2">The sequence shown here is derived from an EMBL/GenBank/DDBJ whole genome shotgun (WGS) entry which is preliminary data.</text>
</comment>
<feature type="transmembrane region" description="Helical" evidence="1">
    <location>
        <begin position="40"/>
        <end position="61"/>
    </location>
</feature>
<evidence type="ECO:0000313" key="3">
    <source>
        <dbReference type="Proteomes" id="UP000230972"/>
    </source>
</evidence>
<evidence type="ECO:0000313" key="2">
    <source>
        <dbReference type="EMBL" id="PIU71894.1"/>
    </source>
</evidence>
<accession>A0A2M7AQG3</accession>
<proteinExistence type="predicted"/>
<reference evidence="3" key="1">
    <citation type="submission" date="2017-09" db="EMBL/GenBank/DDBJ databases">
        <title>Depth-based differentiation of microbial function through sediment-hosted aquifers and enrichment of novel symbionts in the deep terrestrial subsurface.</title>
        <authorList>
            <person name="Probst A.J."/>
            <person name="Ladd B."/>
            <person name="Jarett J.K."/>
            <person name="Geller-Mcgrath D.E."/>
            <person name="Sieber C.M.K."/>
            <person name="Emerson J.B."/>
            <person name="Anantharaman K."/>
            <person name="Thomas B.C."/>
            <person name="Malmstrom R."/>
            <person name="Stieglmeier M."/>
            <person name="Klingl A."/>
            <person name="Woyke T."/>
            <person name="Ryan C.M."/>
            <person name="Banfield J.F."/>
        </authorList>
    </citation>
    <scope>NUCLEOTIDE SEQUENCE [LARGE SCALE GENOMIC DNA]</scope>
</reference>
<dbReference type="EMBL" id="PEWC01000017">
    <property type="protein sequence ID" value="PIU71894.1"/>
    <property type="molecule type" value="Genomic_DNA"/>
</dbReference>
<evidence type="ECO:0000256" key="1">
    <source>
        <dbReference type="SAM" id="Phobius"/>
    </source>
</evidence>
<dbReference type="Proteomes" id="UP000230972">
    <property type="component" value="Unassembled WGS sequence"/>
</dbReference>
<organism evidence="2 3">
    <name type="scientific">Candidatus Woesebacteria bacterium CG06_land_8_20_14_3_00_39_27</name>
    <dbReference type="NCBI Taxonomy" id="1975057"/>
    <lineage>
        <taxon>Bacteria</taxon>
        <taxon>Candidatus Woeseibacteriota</taxon>
    </lineage>
</organism>
<keyword evidence="1" id="KW-0812">Transmembrane</keyword>
<keyword evidence="1" id="KW-1133">Transmembrane helix</keyword>
<feature type="transmembrane region" description="Helical" evidence="1">
    <location>
        <begin position="12"/>
        <end position="34"/>
    </location>
</feature>
<name>A0A2M7AQG3_9BACT</name>
<dbReference type="AlphaFoldDB" id="A0A2M7AQG3"/>
<sequence length="66" mass="7093">MGGLNSEQAKGLSNFFFDVAKGLVLGGIGFYVISPFRIKYITVISSGMLAYGCIKMALTLLEGVRE</sequence>